<evidence type="ECO:0000256" key="1">
    <source>
        <dbReference type="ARBA" id="ARBA00004123"/>
    </source>
</evidence>
<dbReference type="GO" id="GO:0000290">
    <property type="term" value="P:deadenylation-dependent decapping of nuclear-transcribed mRNA"/>
    <property type="evidence" value="ECO:0007669"/>
    <property type="project" value="InterPro"/>
</dbReference>
<dbReference type="PANTHER" id="PTHR12978:SF0">
    <property type="entry name" value="M7GPPPX DIPHOSPHATASE"/>
    <property type="match status" value="1"/>
</dbReference>
<evidence type="ECO:0000256" key="8">
    <source>
        <dbReference type="ARBA" id="ARBA00030609"/>
    </source>
</evidence>
<evidence type="ECO:0000256" key="4">
    <source>
        <dbReference type="ARBA" id="ARBA00015636"/>
    </source>
</evidence>
<dbReference type="InterPro" id="IPR036265">
    <property type="entry name" value="HIT-like_sf"/>
</dbReference>
<dbReference type="GO" id="GO:0005634">
    <property type="term" value="C:nucleus"/>
    <property type="evidence" value="ECO:0007669"/>
    <property type="project" value="UniProtKB-SubCell"/>
</dbReference>
<organism evidence="10 11">
    <name type="scientific">Elliptochloris bilobata</name>
    <dbReference type="NCBI Taxonomy" id="381761"/>
    <lineage>
        <taxon>Eukaryota</taxon>
        <taxon>Viridiplantae</taxon>
        <taxon>Chlorophyta</taxon>
        <taxon>core chlorophytes</taxon>
        <taxon>Trebouxiophyceae</taxon>
        <taxon>Trebouxiophyceae incertae sedis</taxon>
        <taxon>Elliptochloris clade</taxon>
        <taxon>Elliptochloris</taxon>
    </lineage>
</organism>
<accession>A0AAW1RVA6</accession>
<evidence type="ECO:0000256" key="2">
    <source>
        <dbReference type="ARBA" id="ARBA00010208"/>
    </source>
</evidence>
<dbReference type="PANTHER" id="PTHR12978">
    <property type="entry name" value="HISTIDINE TRIAD HIT PROTEIN MEMBER"/>
    <property type="match status" value="1"/>
</dbReference>
<dbReference type="EMBL" id="JALJOU010000022">
    <property type="protein sequence ID" value="KAK9837321.1"/>
    <property type="molecule type" value="Genomic_DNA"/>
</dbReference>
<evidence type="ECO:0000313" key="11">
    <source>
        <dbReference type="Proteomes" id="UP001445335"/>
    </source>
</evidence>
<evidence type="ECO:0000256" key="7">
    <source>
        <dbReference type="ARBA" id="ARBA00029885"/>
    </source>
</evidence>
<dbReference type="Gene3D" id="3.30.428.10">
    <property type="entry name" value="HIT-like"/>
    <property type="match status" value="1"/>
</dbReference>
<dbReference type="GO" id="GO:0000932">
    <property type="term" value="C:P-body"/>
    <property type="evidence" value="ECO:0007669"/>
    <property type="project" value="TreeGrafter"/>
</dbReference>
<dbReference type="GO" id="GO:0000340">
    <property type="term" value="F:RNA 7-methylguanosine cap binding"/>
    <property type="evidence" value="ECO:0007669"/>
    <property type="project" value="TreeGrafter"/>
</dbReference>
<dbReference type="InterPro" id="IPR011145">
    <property type="entry name" value="Scavenger_mRNA_decap_enz_N"/>
</dbReference>
<gene>
    <name evidence="10" type="ORF">WJX81_006094</name>
</gene>
<evidence type="ECO:0000313" key="10">
    <source>
        <dbReference type="EMBL" id="KAK9837321.1"/>
    </source>
</evidence>
<comment type="subcellular location">
    <subcellularLocation>
        <location evidence="1">Nucleus</location>
    </subcellularLocation>
</comment>
<dbReference type="Pfam" id="PF05652">
    <property type="entry name" value="DcpS"/>
    <property type="match status" value="1"/>
</dbReference>
<dbReference type="Pfam" id="PF11969">
    <property type="entry name" value="DcpS_C"/>
    <property type="match status" value="1"/>
</dbReference>
<evidence type="ECO:0000256" key="6">
    <source>
        <dbReference type="ARBA" id="ARBA00023242"/>
    </source>
</evidence>
<dbReference type="Gene3D" id="3.30.200.40">
    <property type="entry name" value="Scavenger mRNA decapping enzyme, N-terminal domain"/>
    <property type="match status" value="1"/>
</dbReference>
<dbReference type="InterPro" id="IPR008594">
    <property type="entry name" value="DcpS/DCS2"/>
</dbReference>
<dbReference type="SUPFAM" id="SSF54197">
    <property type="entry name" value="HIT-like"/>
    <property type="match status" value="1"/>
</dbReference>
<name>A0AAW1RVA6_9CHLO</name>
<evidence type="ECO:0000256" key="3">
    <source>
        <dbReference type="ARBA" id="ARBA00012520"/>
    </source>
</evidence>
<protein>
    <recommendedName>
        <fullName evidence="4">m7GpppX diphosphatase</fullName>
        <ecNumber evidence="3">3.6.1.59</ecNumber>
    </recommendedName>
    <alternativeName>
        <fullName evidence="8">Decapping scavenger enzyme</fullName>
    </alternativeName>
    <alternativeName>
        <fullName evidence="7">Scavenger mRNA-decapping enzyme DcpS</fullName>
    </alternativeName>
</protein>
<reference evidence="10 11" key="1">
    <citation type="journal article" date="2024" name="Nat. Commun.">
        <title>Phylogenomics reveals the evolutionary origins of lichenization in chlorophyte algae.</title>
        <authorList>
            <person name="Puginier C."/>
            <person name="Libourel C."/>
            <person name="Otte J."/>
            <person name="Skaloud P."/>
            <person name="Haon M."/>
            <person name="Grisel S."/>
            <person name="Petersen M."/>
            <person name="Berrin J.G."/>
            <person name="Delaux P.M."/>
            <person name="Dal Grande F."/>
            <person name="Keller J."/>
        </authorList>
    </citation>
    <scope>NUCLEOTIDE SEQUENCE [LARGE SCALE GENOMIC DNA]</scope>
    <source>
        <strain evidence="10 11">SAG 245.80</strain>
    </source>
</reference>
<comment type="catalytic activity">
    <reaction evidence="9">
        <text>a 5'-end (N(7)-methyl 5'-triphosphoguanosine)-ribonucleoside in mRNA + H2O = N(7)-methyl-GMP + a 5'-end diphospho-ribonucleoside in mRNA + 2 H(+)</text>
        <dbReference type="Rhea" id="RHEA:65388"/>
        <dbReference type="Rhea" id="RHEA-COMP:17165"/>
        <dbReference type="Rhea" id="RHEA-COMP:17167"/>
        <dbReference type="ChEBI" id="CHEBI:15377"/>
        <dbReference type="ChEBI" id="CHEBI:15378"/>
        <dbReference type="ChEBI" id="CHEBI:58285"/>
        <dbReference type="ChEBI" id="CHEBI:156461"/>
        <dbReference type="ChEBI" id="CHEBI:167616"/>
        <dbReference type="EC" id="3.6.1.59"/>
    </reaction>
</comment>
<sequence>MQGDSESAGIYGSQSREDYSEDDVEHYFNYMGMLATEGTYDRLNSMLSQGLAPVDLLLMMAASENDAPKVAELLRAGADASTRNLDGKCARELATSDLIFELLDEPKTASIAVLGRFGDDAEQAVVLLSRTAFAPDHAQDILRSLLGVKRLFQNDVYTKGCGSPAPPVFNVVNFDIIYPATEKHISKHTAQTYKMAQEDPELYAAATLPFINAIPAQRLAWVYNILEKRAEVDRLIFEDPDEETGFMLHPDLKWDQSQAQSLYCIALCVRRDLRCLRDLNASHLPLLHNIRSKCHQAVLDRYGVGSHHLRLFIHYPPSYYHLHVHVAHVQLDGGAGMAAGKAHLLDDVIDSITLLPDYYARRTLSFTIGSRDPLLVALADAQQGRKRKAPEAPEA</sequence>
<comment type="caution">
    <text evidence="10">The sequence shown here is derived from an EMBL/GenBank/DDBJ whole genome shotgun (WGS) entry which is preliminary data.</text>
</comment>
<dbReference type="GO" id="GO:0140932">
    <property type="term" value="F:5'-(N(7)-methyl 5'-triphosphoguanosine)-[mRNA] diphosphatase activity"/>
    <property type="evidence" value="ECO:0007669"/>
    <property type="project" value="UniProtKB-EC"/>
</dbReference>
<dbReference type="SUPFAM" id="SSF102860">
    <property type="entry name" value="mRNA decapping enzyme DcpS N-terminal domain"/>
    <property type="match status" value="1"/>
</dbReference>
<keyword evidence="5" id="KW-0378">Hydrolase</keyword>
<proteinExistence type="inferred from homology"/>
<comment type="similarity">
    <text evidence="2">Belongs to the HIT family.</text>
</comment>
<keyword evidence="6" id="KW-0539">Nucleus</keyword>
<dbReference type="FunFam" id="3.30.428.10:FF:000006">
    <property type="entry name" value="m7GpppX diphosphatase"/>
    <property type="match status" value="1"/>
</dbReference>
<evidence type="ECO:0000256" key="5">
    <source>
        <dbReference type="ARBA" id="ARBA00022801"/>
    </source>
</evidence>
<keyword evidence="11" id="KW-1185">Reference proteome</keyword>
<dbReference type="Proteomes" id="UP001445335">
    <property type="component" value="Unassembled WGS sequence"/>
</dbReference>
<dbReference type="AlphaFoldDB" id="A0AAW1RVA6"/>
<evidence type="ECO:0000256" key="9">
    <source>
        <dbReference type="ARBA" id="ARBA00048222"/>
    </source>
</evidence>
<dbReference type="EC" id="3.6.1.59" evidence="3"/>